<dbReference type="InterPro" id="IPR002545">
    <property type="entry name" value="CheW-lke_dom"/>
</dbReference>
<dbReference type="Gene3D" id="2.30.30.40">
    <property type="entry name" value="SH3 Domains"/>
    <property type="match status" value="3"/>
</dbReference>
<feature type="region of interest" description="Disordered" evidence="4">
    <location>
        <begin position="536"/>
        <end position="561"/>
    </location>
</feature>
<dbReference type="SUPFAM" id="SSF50341">
    <property type="entry name" value="CheW-like"/>
    <property type="match status" value="3"/>
</dbReference>
<feature type="region of interest" description="Disordered" evidence="4">
    <location>
        <begin position="1"/>
        <end position="23"/>
    </location>
</feature>
<dbReference type="SMART" id="SM00260">
    <property type="entry name" value="CheW"/>
    <property type="match status" value="3"/>
</dbReference>
<dbReference type="InterPro" id="IPR039315">
    <property type="entry name" value="CheW"/>
</dbReference>
<evidence type="ECO:0000256" key="4">
    <source>
        <dbReference type="SAM" id="MobiDB-lite"/>
    </source>
</evidence>
<protein>
    <recommendedName>
        <fullName evidence="2">Chemotaxis protein CheW</fullName>
    </recommendedName>
</protein>
<feature type="domain" description="CheW-like" evidence="5">
    <location>
        <begin position="27"/>
        <end position="171"/>
    </location>
</feature>
<comment type="caution">
    <text evidence="6">The sequence shown here is derived from an EMBL/GenBank/DDBJ whole genome shotgun (WGS) entry which is preliminary data.</text>
</comment>
<proteinExistence type="predicted"/>
<dbReference type="PANTHER" id="PTHR22617">
    <property type="entry name" value="CHEMOTAXIS SENSOR HISTIDINE KINASE-RELATED"/>
    <property type="match status" value="1"/>
</dbReference>
<dbReference type="GO" id="GO:0006935">
    <property type="term" value="P:chemotaxis"/>
    <property type="evidence" value="ECO:0007669"/>
    <property type="project" value="InterPro"/>
</dbReference>
<evidence type="ECO:0000313" key="6">
    <source>
        <dbReference type="EMBL" id="NYG32984.1"/>
    </source>
</evidence>
<evidence type="ECO:0000256" key="2">
    <source>
        <dbReference type="ARBA" id="ARBA00021483"/>
    </source>
</evidence>
<dbReference type="Pfam" id="PF01584">
    <property type="entry name" value="CheW"/>
    <property type="match status" value="3"/>
</dbReference>
<reference evidence="6 7" key="1">
    <citation type="submission" date="2020-07" db="EMBL/GenBank/DDBJ databases">
        <title>Genomic Encyclopedia of Archaeal and Bacterial Type Strains, Phase II (KMG-II): from individual species to whole genera.</title>
        <authorList>
            <person name="Goeker M."/>
        </authorList>
    </citation>
    <scope>NUCLEOTIDE SEQUENCE [LARGE SCALE GENOMIC DNA]</scope>
    <source>
        <strain evidence="6 7">DSM 21226</strain>
    </source>
</reference>
<dbReference type="PROSITE" id="PS50851">
    <property type="entry name" value="CHEW"/>
    <property type="match status" value="3"/>
</dbReference>
<dbReference type="CDD" id="cd00732">
    <property type="entry name" value="CheW"/>
    <property type="match status" value="1"/>
</dbReference>
<dbReference type="PANTHER" id="PTHR22617:SF45">
    <property type="entry name" value="CHEMOTAXIS PROTEIN CHEW"/>
    <property type="match status" value="1"/>
</dbReference>
<gene>
    <name evidence="6" type="ORF">BDD16_001970</name>
</gene>
<evidence type="ECO:0000256" key="1">
    <source>
        <dbReference type="ARBA" id="ARBA00004496"/>
    </source>
</evidence>
<evidence type="ECO:0000313" key="7">
    <source>
        <dbReference type="Proteomes" id="UP000518288"/>
    </source>
</evidence>
<comment type="subcellular location">
    <subcellularLocation>
        <location evidence="1">Cytoplasm</location>
    </subcellularLocation>
</comment>
<dbReference type="Gene3D" id="2.40.50.180">
    <property type="entry name" value="CheA-289, Domain 4"/>
    <property type="match status" value="3"/>
</dbReference>
<dbReference type="EMBL" id="JACCFH010000001">
    <property type="protein sequence ID" value="NYG32984.1"/>
    <property type="molecule type" value="Genomic_DNA"/>
</dbReference>
<feature type="domain" description="CheW-like" evidence="5">
    <location>
        <begin position="201"/>
        <end position="346"/>
    </location>
</feature>
<name>A0A7Y9UBX6_9BURK</name>
<feature type="compositionally biased region" description="Polar residues" evidence="4">
    <location>
        <begin position="176"/>
        <end position="187"/>
    </location>
</feature>
<sequence>MPVTEFETAREPGADPHAAQEPSTAQGLQFVTFSVANEMFAVPMAPVQEIIRVPDVARMPLTPAALDGLSNLRGRVLPIINLRRLFNTAERVNDDASRALVINLGQSLGFVVDRVSSVISIDAGDIEPVRSIQSVVQADYLTGVINRTGPDGQRQLLLVLDFARLVQQHFTQISTRQVGGSHQSAEPSKSADADSEHASDELRLVSFTVCGQEYAIDIADVQEIVQVPSTITAVPNTPAHVLGLISLRQRLLPLVSLRTLFDLAPAELTEHHRIVVVALPGGGQIGLVTDSVKEVLSVPRSQADAMPGLLARDEQLQEFSSICRLDNGRRLVSIIATDKLLGMPAISEALQMSRTDPAHHAFTHDTDMNASISSNAAASSTQPDDDDAQVVIFRLGAEEFGVPIMSVQEIVRLPDTLTRVPKTPRFVEGVINLRGTVLPVIDQRTRLGMPAIERNDRQRIMVYTLNGLRTGFIVDSVAEVLRIPRQHIDPAPRLSDEQMSLIGRVAKLDGERRLVMLIDPNQLLAAREIQAMNTMAEPGTEPSHPQSPQHPDEPRRLARAA</sequence>
<feature type="region of interest" description="Disordered" evidence="4">
    <location>
        <begin position="176"/>
        <end position="197"/>
    </location>
</feature>
<evidence type="ECO:0000256" key="3">
    <source>
        <dbReference type="ARBA" id="ARBA00022490"/>
    </source>
</evidence>
<dbReference type="GO" id="GO:0005829">
    <property type="term" value="C:cytosol"/>
    <property type="evidence" value="ECO:0007669"/>
    <property type="project" value="TreeGrafter"/>
</dbReference>
<feature type="compositionally biased region" description="Basic and acidic residues" evidence="4">
    <location>
        <begin position="550"/>
        <end position="561"/>
    </location>
</feature>
<evidence type="ECO:0000259" key="5">
    <source>
        <dbReference type="PROSITE" id="PS50851"/>
    </source>
</evidence>
<dbReference type="GO" id="GO:0007165">
    <property type="term" value="P:signal transduction"/>
    <property type="evidence" value="ECO:0007669"/>
    <property type="project" value="InterPro"/>
</dbReference>
<organism evidence="6 7">
    <name type="scientific">Sphaerotilus montanus</name>
    <dbReference type="NCBI Taxonomy" id="522889"/>
    <lineage>
        <taxon>Bacteria</taxon>
        <taxon>Pseudomonadati</taxon>
        <taxon>Pseudomonadota</taxon>
        <taxon>Betaproteobacteria</taxon>
        <taxon>Burkholderiales</taxon>
        <taxon>Sphaerotilaceae</taxon>
        <taxon>Sphaerotilus</taxon>
    </lineage>
</organism>
<dbReference type="InterPro" id="IPR036061">
    <property type="entry name" value="CheW-like_dom_sf"/>
</dbReference>
<dbReference type="Proteomes" id="UP000518288">
    <property type="component" value="Unassembled WGS sequence"/>
</dbReference>
<accession>A0A7Y9UBX6</accession>
<dbReference type="AlphaFoldDB" id="A0A7Y9UBX6"/>
<feature type="domain" description="CheW-like" evidence="5">
    <location>
        <begin position="387"/>
        <end position="529"/>
    </location>
</feature>
<keyword evidence="3" id="KW-0963">Cytoplasm</keyword>
<keyword evidence="7" id="KW-1185">Reference proteome</keyword>